<evidence type="ECO:0000256" key="5">
    <source>
        <dbReference type="ARBA" id="ARBA00022692"/>
    </source>
</evidence>
<feature type="transmembrane region" description="Helical" evidence="10">
    <location>
        <begin position="405"/>
        <end position="425"/>
    </location>
</feature>
<reference evidence="11 12" key="1">
    <citation type="submission" date="2017-02" db="EMBL/GenBank/DDBJ databases">
        <title>Arcobacter caeni sp. nov, a new Arcobacter species isolated from reclaimed water.</title>
        <authorList>
            <person name="Figueras M.J."/>
            <person name="Perez-Cataluna A."/>
            <person name="Salas-Masso N."/>
        </authorList>
    </citation>
    <scope>NUCLEOTIDE SEQUENCE [LARGE SCALE GENOMIC DNA]</scope>
    <source>
        <strain evidence="11 12">RW17-10</strain>
    </source>
</reference>
<feature type="transmembrane region" description="Helical" evidence="10">
    <location>
        <begin position="301"/>
        <end position="321"/>
    </location>
</feature>
<dbReference type="PANTHER" id="PTHR32024">
    <property type="entry name" value="TRK SYSTEM POTASSIUM UPTAKE PROTEIN TRKG-RELATED"/>
    <property type="match status" value="1"/>
</dbReference>
<dbReference type="GO" id="GO:0015379">
    <property type="term" value="F:potassium:chloride symporter activity"/>
    <property type="evidence" value="ECO:0007669"/>
    <property type="project" value="InterPro"/>
</dbReference>
<evidence type="ECO:0000256" key="6">
    <source>
        <dbReference type="ARBA" id="ARBA00022958"/>
    </source>
</evidence>
<name>A0A363D291_9BACT</name>
<evidence type="ECO:0000256" key="2">
    <source>
        <dbReference type="ARBA" id="ARBA00022448"/>
    </source>
</evidence>
<keyword evidence="4" id="KW-0633">Potassium transport</keyword>
<keyword evidence="9 10" id="KW-0472">Membrane</keyword>
<evidence type="ECO:0000256" key="10">
    <source>
        <dbReference type="SAM" id="Phobius"/>
    </source>
</evidence>
<dbReference type="InterPro" id="IPR004772">
    <property type="entry name" value="TrkH"/>
</dbReference>
<keyword evidence="3" id="KW-1003">Cell membrane</keyword>
<comment type="caution">
    <text evidence="11">The sequence shown here is derived from an EMBL/GenBank/DDBJ whole genome shotgun (WGS) entry which is preliminary data.</text>
</comment>
<feature type="transmembrane region" description="Helical" evidence="10">
    <location>
        <begin position="6"/>
        <end position="25"/>
    </location>
</feature>
<dbReference type="EMBL" id="MUXE01000005">
    <property type="protein sequence ID" value="PUE65217.1"/>
    <property type="molecule type" value="Genomic_DNA"/>
</dbReference>
<accession>A0A363D291</accession>
<sequence length="442" mass="49209">MMEHKYVRSIFLGYVLIIFIGAIILSLPICHIGQLKFIDALFTAASATSVTGLIVTSTSENFTFLGEFIILGLIQIGGIGYMSLVIIFFIFIRQKLNIDEKRAMKQSMDLPNLHVGGFAKRILFFVLFIEFIGAIILTIQFLDKYEFSKALWFGIFHSISAFNNAGFSLFTDGLSGYKSDTITLITICFLIILGGLGYFVLIEIYENRKFSKRFTIHTRIMIYGTIILILAGMVLFLSIEWNNPKTFGELSFYDKILNAFFLSVNFRTAGFNSIDLSSLKDSSLFFSTLFMMTGAGQGSTAGGMKITTVAILIITVVYILKQSNQEPSIFKRRIEQKVINKALAIIISSSFFVLFAVLILVETQNFPFIKILFEVVSAFGTVGVSTGNGDILSLSQQFDTFGKSIIIILMIAGRLGVFAFGLILVGKAKTKHFKYPVGKIII</sequence>
<feature type="transmembrane region" description="Helical" evidence="10">
    <location>
        <begin position="37"/>
        <end position="56"/>
    </location>
</feature>
<dbReference type="Proteomes" id="UP000251135">
    <property type="component" value="Unassembled WGS sequence"/>
</dbReference>
<feature type="transmembrane region" description="Helical" evidence="10">
    <location>
        <begin position="342"/>
        <end position="361"/>
    </location>
</feature>
<comment type="subcellular location">
    <subcellularLocation>
        <location evidence="1">Cell membrane</location>
        <topology evidence="1">Multi-pass membrane protein</topology>
    </subcellularLocation>
</comment>
<dbReference type="PANTHER" id="PTHR32024:SF1">
    <property type="entry name" value="KTR SYSTEM POTASSIUM UPTAKE PROTEIN B"/>
    <property type="match status" value="1"/>
</dbReference>
<keyword evidence="12" id="KW-1185">Reference proteome</keyword>
<evidence type="ECO:0000313" key="12">
    <source>
        <dbReference type="Proteomes" id="UP000251135"/>
    </source>
</evidence>
<gene>
    <name evidence="11" type="ORF">B0174_04775</name>
</gene>
<evidence type="ECO:0000256" key="7">
    <source>
        <dbReference type="ARBA" id="ARBA00022989"/>
    </source>
</evidence>
<dbReference type="AlphaFoldDB" id="A0A363D291"/>
<evidence type="ECO:0000256" key="8">
    <source>
        <dbReference type="ARBA" id="ARBA00023065"/>
    </source>
</evidence>
<proteinExistence type="predicted"/>
<dbReference type="GO" id="GO:0005886">
    <property type="term" value="C:plasma membrane"/>
    <property type="evidence" value="ECO:0007669"/>
    <property type="project" value="UniProtKB-SubCell"/>
</dbReference>
<dbReference type="Pfam" id="PF02386">
    <property type="entry name" value="TrkH"/>
    <property type="match status" value="1"/>
</dbReference>
<feature type="transmembrane region" description="Helical" evidence="10">
    <location>
        <begin position="182"/>
        <end position="201"/>
    </location>
</feature>
<organism evidence="11 12">
    <name type="scientific">Arcobacter caeni</name>
    <dbReference type="NCBI Taxonomy" id="1912877"/>
    <lineage>
        <taxon>Bacteria</taxon>
        <taxon>Pseudomonadati</taxon>
        <taxon>Campylobacterota</taxon>
        <taxon>Epsilonproteobacteria</taxon>
        <taxon>Campylobacterales</taxon>
        <taxon>Arcobacteraceae</taxon>
        <taxon>Arcobacter</taxon>
    </lineage>
</organism>
<feature type="transmembrane region" description="Helical" evidence="10">
    <location>
        <begin position="68"/>
        <end position="92"/>
    </location>
</feature>
<feature type="transmembrane region" description="Helical" evidence="10">
    <location>
        <begin position="122"/>
        <end position="142"/>
    </location>
</feature>
<protein>
    <submittedName>
        <fullName evidence="11">Potassium transporter</fullName>
    </submittedName>
</protein>
<evidence type="ECO:0000256" key="1">
    <source>
        <dbReference type="ARBA" id="ARBA00004651"/>
    </source>
</evidence>
<feature type="transmembrane region" description="Helical" evidence="10">
    <location>
        <begin position="221"/>
        <end position="239"/>
    </location>
</feature>
<keyword evidence="6" id="KW-0630">Potassium</keyword>
<dbReference type="NCBIfam" id="TIGR00933">
    <property type="entry name" value="2a38"/>
    <property type="match status" value="1"/>
</dbReference>
<keyword evidence="7 10" id="KW-1133">Transmembrane helix</keyword>
<dbReference type="OrthoDB" id="9810952at2"/>
<keyword evidence="5 10" id="KW-0812">Transmembrane</keyword>
<evidence type="ECO:0000313" key="11">
    <source>
        <dbReference type="EMBL" id="PUE65217.1"/>
    </source>
</evidence>
<evidence type="ECO:0000256" key="4">
    <source>
        <dbReference type="ARBA" id="ARBA00022538"/>
    </source>
</evidence>
<dbReference type="InterPro" id="IPR003445">
    <property type="entry name" value="Cat_transpt"/>
</dbReference>
<keyword evidence="2" id="KW-0813">Transport</keyword>
<evidence type="ECO:0000256" key="3">
    <source>
        <dbReference type="ARBA" id="ARBA00022475"/>
    </source>
</evidence>
<keyword evidence="8" id="KW-0406">Ion transport</keyword>
<evidence type="ECO:0000256" key="9">
    <source>
        <dbReference type="ARBA" id="ARBA00023136"/>
    </source>
</evidence>